<proteinExistence type="predicted"/>
<protein>
    <submittedName>
        <fullName evidence="2">Uncharacterized protein</fullName>
    </submittedName>
</protein>
<evidence type="ECO:0000313" key="1">
    <source>
        <dbReference type="EMBL" id="GIG31807.1"/>
    </source>
</evidence>
<sequence length="110" mass="12177">MLWGTVWTVLALATLAGAALIARRLWRSAVALGHELSRAADVANRLADRTAELEEIARARGPVTQPALGQDPEVLAARYGVLRAARRDRREARRERHRGTVRASVARWFG</sequence>
<gene>
    <name evidence="2" type="ORF">BKA21_000288</name>
    <name evidence="1" type="ORF">Col01nite_09660</name>
</gene>
<organism evidence="2 3">
    <name type="scientific">Cellulomonas oligotrophica</name>
    <dbReference type="NCBI Taxonomy" id="931536"/>
    <lineage>
        <taxon>Bacteria</taxon>
        <taxon>Bacillati</taxon>
        <taxon>Actinomycetota</taxon>
        <taxon>Actinomycetes</taxon>
        <taxon>Micrococcales</taxon>
        <taxon>Cellulomonadaceae</taxon>
        <taxon>Cellulomonas</taxon>
    </lineage>
</organism>
<dbReference type="Proteomes" id="UP000618382">
    <property type="component" value="Unassembled WGS sequence"/>
</dbReference>
<dbReference type="Proteomes" id="UP000577956">
    <property type="component" value="Unassembled WGS sequence"/>
</dbReference>
<accession>A0A7Y9JXI7</accession>
<reference evidence="2 3" key="1">
    <citation type="submission" date="2020-07" db="EMBL/GenBank/DDBJ databases">
        <title>Sequencing the genomes of 1000 actinobacteria strains.</title>
        <authorList>
            <person name="Klenk H.-P."/>
        </authorList>
    </citation>
    <scope>NUCLEOTIDE SEQUENCE [LARGE SCALE GENOMIC DNA]</scope>
    <source>
        <strain evidence="2 3">DSM 24482</strain>
    </source>
</reference>
<name>A0A7Y9JXI7_9CELL</name>
<evidence type="ECO:0000313" key="3">
    <source>
        <dbReference type="Proteomes" id="UP000577956"/>
    </source>
</evidence>
<dbReference type="AlphaFoldDB" id="A0A7Y9JXI7"/>
<dbReference type="EMBL" id="BONN01000002">
    <property type="protein sequence ID" value="GIG31807.1"/>
    <property type="molecule type" value="Genomic_DNA"/>
</dbReference>
<dbReference type="RefSeq" id="WP_140458953.1">
    <property type="nucleotide sequence ID" value="NZ_BAABFI010000003.1"/>
</dbReference>
<dbReference type="EMBL" id="JACCBK010000001">
    <property type="protein sequence ID" value="NYD84739.1"/>
    <property type="molecule type" value="Genomic_DNA"/>
</dbReference>
<comment type="caution">
    <text evidence="2">The sequence shown here is derived from an EMBL/GenBank/DDBJ whole genome shotgun (WGS) entry which is preliminary data.</text>
</comment>
<evidence type="ECO:0000313" key="4">
    <source>
        <dbReference type="Proteomes" id="UP000618382"/>
    </source>
</evidence>
<keyword evidence="4" id="KW-1185">Reference proteome</keyword>
<reference evidence="1 4" key="2">
    <citation type="submission" date="2021-01" db="EMBL/GenBank/DDBJ databases">
        <title>Whole genome shotgun sequence of Cellulomonas oligotrophica NBRC 109435.</title>
        <authorList>
            <person name="Komaki H."/>
            <person name="Tamura T."/>
        </authorList>
    </citation>
    <scope>NUCLEOTIDE SEQUENCE [LARGE SCALE GENOMIC DNA]</scope>
    <source>
        <strain evidence="1 4">NBRC 109435</strain>
    </source>
</reference>
<evidence type="ECO:0000313" key="2">
    <source>
        <dbReference type="EMBL" id="NYD84739.1"/>
    </source>
</evidence>